<evidence type="ECO:0000313" key="2">
    <source>
        <dbReference type="Proteomes" id="UP000013827"/>
    </source>
</evidence>
<dbReference type="Gene3D" id="3.40.50.150">
    <property type="entry name" value="Vaccinia Virus protein VP39"/>
    <property type="match status" value="1"/>
</dbReference>
<organism evidence="1 2">
    <name type="scientific">Emiliania huxleyi (strain CCMP1516)</name>
    <dbReference type="NCBI Taxonomy" id="280463"/>
    <lineage>
        <taxon>Eukaryota</taxon>
        <taxon>Haptista</taxon>
        <taxon>Haptophyta</taxon>
        <taxon>Prymnesiophyceae</taxon>
        <taxon>Isochrysidales</taxon>
        <taxon>Noelaerhabdaceae</taxon>
        <taxon>Emiliania</taxon>
    </lineage>
</organism>
<reference evidence="2" key="1">
    <citation type="journal article" date="2013" name="Nature">
        <title>Pan genome of the phytoplankton Emiliania underpins its global distribution.</title>
        <authorList>
            <person name="Read B.A."/>
            <person name="Kegel J."/>
            <person name="Klute M.J."/>
            <person name="Kuo A."/>
            <person name="Lefebvre S.C."/>
            <person name="Maumus F."/>
            <person name="Mayer C."/>
            <person name="Miller J."/>
            <person name="Monier A."/>
            <person name="Salamov A."/>
            <person name="Young J."/>
            <person name="Aguilar M."/>
            <person name="Claverie J.M."/>
            <person name="Frickenhaus S."/>
            <person name="Gonzalez K."/>
            <person name="Herman E.K."/>
            <person name="Lin Y.C."/>
            <person name="Napier J."/>
            <person name="Ogata H."/>
            <person name="Sarno A.F."/>
            <person name="Shmutz J."/>
            <person name="Schroeder D."/>
            <person name="de Vargas C."/>
            <person name="Verret F."/>
            <person name="von Dassow P."/>
            <person name="Valentin K."/>
            <person name="Van de Peer Y."/>
            <person name="Wheeler G."/>
            <person name="Dacks J.B."/>
            <person name="Delwiche C.F."/>
            <person name="Dyhrman S.T."/>
            <person name="Glockner G."/>
            <person name="John U."/>
            <person name="Richards T."/>
            <person name="Worden A.Z."/>
            <person name="Zhang X."/>
            <person name="Grigoriev I.V."/>
            <person name="Allen A.E."/>
            <person name="Bidle K."/>
            <person name="Borodovsky M."/>
            <person name="Bowler C."/>
            <person name="Brownlee C."/>
            <person name="Cock J.M."/>
            <person name="Elias M."/>
            <person name="Gladyshev V.N."/>
            <person name="Groth M."/>
            <person name="Guda C."/>
            <person name="Hadaegh A."/>
            <person name="Iglesias-Rodriguez M.D."/>
            <person name="Jenkins J."/>
            <person name="Jones B.M."/>
            <person name="Lawson T."/>
            <person name="Leese F."/>
            <person name="Lindquist E."/>
            <person name="Lobanov A."/>
            <person name="Lomsadze A."/>
            <person name="Malik S.B."/>
            <person name="Marsh M.E."/>
            <person name="Mackinder L."/>
            <person name="Mock T."/>
            <person name="Mueller-Roeber B."/>
            <person name="Pagarete A."/>
            <person name="Parker M."/>
            <person name="Probert I."/>
            <person name="Quesneville H."/>
            <person name="Raines C."/>
            <person name="Rensing S.A."/>
            <person name="Riano-Pachon D.M."/>
            <person name="Richier S."/>
            <person name="Rokitta S."/>
            <person name="Shiraiwa Y."/>
            <person name="Soanes D.M."/>
            <person name="van der Giezen M."/>
            <person name="Wahlund T.M."/>
            <person name="Williams B."/>
            <person name="Wilson W."/>
            <person name="Wolfe G."/>
            <person name="Wurch L.L."/>
        </authorList>
    </citation>
    <scope>NUCLEOTIDE SEQUENCE</scope>
</reference>
<dbReference type="AlphaFoldDB" id="A0A0D3JQ08"/>
<keyword evidence="2" id="KW-1185">Reference proteome</keyword>
<evidence type="ECO:0008006" key="3">
    <source>
        <dbReference type="Google" id="ProtNLM"/>
    </source>
</evidence>
<dbReference type="InterPro" id="IPR029063">
    <property type="entry name" value="SAM-dependent_MTases_sf"/>
</dbReference>
<protein>
    <recommendedName>
        <fullName evidence="3">Spermidine synthase</fullName>
    </recommendedName>
</protein>
<dbReference type="HOGENOM" id="CLU_710656_0_0_1"/>
<name>A0A0D3JQ08_EMIH1</name>
<dbReference type="RefSeq" id="XP_005778022.1">
    <property type="nucleotide sequence ID" value="XM_005777965.1"/>
</dbReference>
<accession>A0A0D3JQ08</accession>
<dbReference type="EnsemblProtists" id="EOD25593">
    <property type="protein sequence ID" value="EOD25593"/>
    <property type="gene ID" value="EMIHUDRAFT_237472"/>
</dbReference>
<dbReference type="PaxDb" id="2903-EOD25593"/>
<sequence>MCVEPVISGGVGTRFAVVSTYSGPRALASFARNGAAALLRPQSEEAFAWHAEQREGVVLFAERSVHGNGIVRVTSHGPRWRRMLFDSVEQGLAYLREDESEAAPVLASFQYLRVMAAACAAFCGLRPNTRLDSPRLLCVGLGTAALPSFLAAAYPSLRVEAVEHDPVVIRAAREVLHCRFALRGEACAGSGAAGDATFTVTRADGAAHVAGLEEGSLHAVLLDAFDAKGDTPPQLLQPPFLSDCRRALAPGGALVCNLFNGRAGSGARRSLGSLSRRLEAAGFELFTLPVVGQEESVVLVARQAGGGARPGRQDLRRAARSSLSGGPARASAAEAARLAGRVRWARVGGRGADWSLVEKRPPRRFSAAAAAGWDALEDATTACSWCEDD</sequence>
<dbReference type="SUPFAM" id="SSF53335">
    <property type="entry name" value="S-adenosyl-L-methionine-dependent methyltransferases"/>
    <property type="match status" value="1"/>
</dbReference>
<proteinExistence type="predicted"/>
<dbReference type="GeneID" id="17271139"/>
<evidence type="ECO:0000313" key="1">
    <source>
        <dbReference type="EnsemblProtists" id="EOD25593"/>
    </source>
</evidence>
<reference evidence="1" key="2">
    <citation type="submission" date="2024-10" db="UniProtKB">
        <authorList>
            <consortium name="EnsemblProtists"/>
        </authorList>
    </citation>
    <scope>IDENTIFICATION</scope>
</reference>
<dbReference type="KEGG" id="ehx:EMIHUDRAFT_237472"/>
<dbReference type="Proteomes" id="UP000013827">
    <property type="component" value="Unassembled WGS sequence"/>
</dbReference>
<dbReference type="CDD" id="cd02440">
    <property type="entry name" value="AdoMet_MTases"/>
    <property type="match status" value="1"/>
</dbReference>